<feature type="compositionally biased region" description="Polar residues" evidence="1">
    <location>
        <begin position="239"/>
        <end position="250"/>
    </location>
</feature>
<dbReference type="KEGG" id="nta:107769212"/>
<evidence type="ECO:0000256" key="1">
    <source>
        <dbReference type="SAM" id="MobiDB-lite"/>
    </source>
</evidence>
<evidence type="ECO:0000259" key="2">
    <source>
        <dbReference type="Pfam" id="PF14111"/>
    </source>
</evidence>
<evidence type="ECO:0000313" key="3">
    <source>
        <dbReference type="RefSeq" id="XP_016443896.1"/>
    </source>
</evidence>
<feature type="compositionally biased region" description="Basic and acidic residues" evidence="1">
    <location>
        <begin position="223"/>
        <end position="238"/>
    </location>
</feature>
<dbReference type="PANTHER" id="PTHR31286:SF99">
    <property type="entry name" value="DUF4283 DOMAIN-CONTAINING PROTEIN"/>
    <property type="match status" value="1"/>
</dbReference>
<organism evidence="3">
    <name type="scientific">Nicotiana tabacum</name>
    <name type="common">Common tobacco</name>
    <dbReference type="NCBI Taxonomy" id="4097"/>
    <lineage>
        <taxon>Eukaryota</taxon>
        <taxon>Viridiplantae</taxon>
        <taxon>Streptophyta</taxon>
        <taxon>Embryophyta</taxon>
        <taxon>Tracheophyta</taxon>
        <taxon>Spermatophyta</taxon>
        <taxon>Magnoliopsida</taxon>
        <taxon>eudicotyledons</taxon>
        <taxon>Gunneridae</taxon>
        <taxon>Pentapetalae</taxon>
        <taxon>asterids</taxon>
        <taxon>lamiids</taxon>
        <taxon>Solanales</taxon>
        <taxon>Solanaceae</taxon>
        <taxon>Nicotianoideae</taxon>
        <taxon>Nicotianeae</taxon>
        <taxon>Nicotiana</taxon>
    </lineage>
</organism>
<sequence length="338" mass="39355">MDYTKDYTLSVMDTINESYKVNLSSEDVQRIYDPWKHSVIIKLLVKRIMHHYLRKKVQEQWKISENFPLIDLGTDYYVAKFTKEENLTKVMHQGPWFINGHLLSVQRWVPNFVASEAKPLNTTIWVRLPHLPTEFYNGVILRKIGNTIGRLLRVDACTSATLRGRYARLYVEIHMEQPVKSFIFIGSHKQSIHYEGENFLRKKYSRLGHISPHCPHSKSATVPKEKELQSPQKNHQDPCNESWETVSFSRPKSRGTRSKLNDVNDSDTPGSNVKIFNADRCKFLQNQKLKFVEKDTYDKSLKFKGINSPSSVISKDNHIPINNKFHSLFLTPTDSIYN</sequence>
<feature type="domain" description="DUF4283" evidence="2">
    <location>
        <begin position="34"/>
        <end position="115"/>
    </location>
</feature>
<dbReference type="InterPro" id="IPR040256">
    <property type="entry name" value="At4g02000-like"/>
</dbReference>
<name>A0A1S3XVC4_TOBAC</name>
<gene>
    <name evidence="3" type="primary">LOC107769212</name>
</gene>
<dbReference type="OrthoDB" id="1750606at2759"/>
<dbReference type="PANTHER" id="PTHR31286">
    <property type="entry name" value="GLYCINE-RICH CELL WALL STRUCTURAL PROTEIN 1.8-LIKE"/>
    <property type="match status" value="1"/>
</dbReference>
<accession>A0A1S3XVC4</accession>
<dbReference type="PaxDb" id="4097-A0A1S3XVC4"/>
<dbReference type="InterPro" id="IPR025558">
    <property type="entry name" value="DUF4283"/>
</dbReference>
<feature type="region of interest" description="Disordered" evidence="1">
    <location>
        <begin position="212"/>
        <end position="269"/>
    </location>
</feature>
<proteinExistence type="predicted"/>
<reference evidence="3" key="1">
    <citation type="submission" date="2025-08" db="UniProtKB">
        <authorList>
            <consortium name="RefSeq"/>
        </authorList>
    </citation>
    <scope>IDENTIFICATION</scope>
</reference>
<dbReference type="AlphaFoldDB" id="A0A1S3XVC4"/>
<protein>
    <recommendedName>
        <fullName evidence="2">DUF4283 domain-containing protein</fullName>
    </recommendedName>
</protein>
<dbReference type="RefSeq" id="XP_016443896.1">
    <property type="nucleotide sequence ID" value="XM_016588410.1"/>
</dbReference>
<dbReference type="Pfam" id="PF14111">
    <property type="entry name" value="DUF4283"/>
    <property type="match status" value="1"/>
</dbReference>